<feature type="compositionally biased region" description="Basic and acidic residues" evidence="1">
    <location>
        <begin position="16"/>
        <end position="41"/>
    </location>
</feature>
<name>A0A6A6SUC3_9PLEO</name>
<dbReference type="AlphaFoldDB" id="A0A6A6SUC3"/>
<evidence type="ECO:0000313" key="3">
    <source>
        <dbReference type="Proteomes" id="UP000799324"/>
    </source>
</evidence>
<feature type="compositionally biased region" description="Basic and acidic residues" evidence="1">
    <location>
        <begin position="137"/>
        <end position="149"/>
    </location>
</feature>
<feature type="compositionally biased region" description="Low complexity" evidence="1">
    <location>
        <begin position="43"/>
        <end position="52"/>
    </location>
</feature>
<evidence type="ECO:0000256" key="1">
    <source>
        <dbReference type="SAM" id="MobiDB-lite"/>
    </source>
</evidence>
<accession>A0A6A6SUC3</accession>
<evidence type="ECO:0000313" key="2">
    <source>
        <dbReference type="EMBL" id="KAF2651172.1"/>
    </source>
</evidence>
<feature type="region of interest" description="Disordered" evidence="1">
    <location>
        <begin position="1"/>
        <end position="89"/>
    </location>
</feature>
<proteinExistence type="predicted"/>
<dbReference type="Proteomes" id="UP000799324">
    <property type="component" value="Unassembled WGS sequence"/>
</dbReference>
<dbReference type="EMBL" id="MU004433">
    <property type="protein sequence ID" value="KAF2651172.1"/>
    <property type="molecule type" value="Genomic_DNA"/>
</dbReference>
<protein>
    <submittedName>
        <fullName evidence="2">Uncharacterized protein</fullName>
    </submittedName>
</protein>
<keyword evidence="3" id="KW-1185">Reference proteome</keyword>
<feature type="compositionally biased region" description="Polar residues" evidence="1">
    <location>
        <begin position="71"/>
        <end position="82"/>
    </location>
</feature>
<reference evidence="2" key="1">
    <citation type="journal article" date="2020" name="Stud. Mycol.">
        <title>101 Dothideomycetes genomes: a test case for predicting lifestyles and emergence of pathogens.</title>
        <authorList>
            <person name="Haridas S."/>
            <person name="Albert R."/>
            <person name="Binder M."/>
            <person name="Bloem J."/>
            <person name="Labutti K."/>
            <person name="Salamov A."/>
            <person name="Andreopoulos B."/>
            <person name="Baker S."/>
            <person name="Barry K."/>
            <person name="Bills G."/>
            <person name="Bluhm B."/>
            <person name="Cannon C."/>
            <person name="Castanera R."/>
            <person name="Culley D."/>
            <person name="Daum C."/>
            <person name="Ezra D."/>
            <person name="Gonzalez J."/>
            <person name="Henrissat B."/>
            <person name="Kuo A."/>
            <person name="Liang C."/>
            <person name="Lipzen A."/>
            <person name="Lutzoni F."/>
            <person name="Magnuson J."/>
            <person name="Mondo S."/>
            <person name="Nolan M."/>
            <person name="Ohm R."/>
            <person name="Pangilinan J."/>
            <person name="Park H.-J."/>
            <person name="Ramirez L."/>
            <person name="Alfaro M."/>
            <person name="Sun H."/>
            <person name="Tritt A."/>
            <person name="Yoshinaga Y."/>
            <person name="Zwiers L.-H."/>
            <person name="Turgeon B."/>
            <person name="Goodwin S."/>
            <person name="Spatafora J."/>
            <person name="Crous P."/>
            <person name="Grigoriev I."/>
        </authorList>
    </citation>
    <scope>NUCLEOTIDE SEQUENCE</scope>
    <source>
        <strain evidence="2">CBS 122681</strain>
    </source>
</reference>
<organism evidence="2 3">
    <name type="scientific">Lophiostoma macrostomum CBS 122681</name>
    <dbReference type="NCBI Taxonomy" id="1314788"/>
    <lineage>
        <taxon>Eukaryota</taxon>
        <taxon>Fungi</taxon>
        <taxon>Dikarya</taxon>
        <taxon>Ascomycota</taxon>
        <taxon>Pezizomycotina</taxon>
        <taxon>Dothideomycetes</taxon>
        <taxon>Pleosporomycetidae</taxon>
        <taxon>Pleosporales</taxon>
        <taxon>Lophiostomataceae</taxon>
        <taxon>Lophiostoma</taxon>
    </lineage>
</organism>
<gene>
    <name evidence="2" type="ORF">K491DRAFT_720114</name>
</gene>
<sequence length="189" mass="21426">MATTENEVASQIDGARSVDVEGRQATESKQKEGQTSDDSHPQSHTGTDSTSIDSHHTSKDRESDTVHPLVSETNEQGSSATKNVLREQKVKDLVSLHDRKSKLEDQLAKDNIDVKLAEDAFKEAETTLKLAVRRKRQHEEEKEENTVEFHRHRRKLSEGDLAETYRMIGFEQGKKEGRKESMKELERSG</sequence>
<feature type="compositionally biased region" description="Basic and acidic residues" evidence="1">
    <location>
        <begin position="53"/>
        <end position="65"/>
    </location>
</feature>
<feature type="region of interest" description="Disordered" evidence="1">
    <location>
        <begin position="134"/>
        <end position="155"/>
    </location>
</feature>